<feature type="domain" description="PvuRts1 I-like SET and RING associated" evidence="1">
    <location>
        <begin position="139"/>
        <end position="280"/>
    </location>
</feature>
<dbReference type="AlphaFoldDB" id="A0A4R6IBZ9"/>
<evidence type="ECO:0000259" key="1">
    <source>
        <dbReference type="Pfam" id="PF18491"/>
    </source>
</evidence>
<keyword evidence="4" id="KW-1185">Reference proteome</keyword>
<dbReference type="InterPro" id="IPR048797">
    <property type="entry name" value="PvuRts1I-like_N"/>
</dbReference>
<dbReference type="OrthoDB" id="5125854at2"/>
<evidence type="ECO:0000259" key="2">
    <source>
        <dbReference type="Pfam" id="PF21598"/>
    </source>
</evidence>
<dbReference type="RefSeq" id="WP_133559181.1">
    <property type="nucleotide sequence ID" value="NZ_SNWM01000007.1"/>
</dbReference>
<organism evidence="3 4">
    <name type="scientific">Pedobacter duraquae</name>
    <dbReference type="NCBI Taxonomy" id="425511"/>
    <lineage>
        <taxon>Bacteria</taxon>
        <taxon>Pseudomonadati</taxon>
        <taxon>Bacteroidota</taxon>
        <taxon>Sphingobacteriia</taxon>
        <taxon>Sphingobacteriales</taxon>
        <taxon>Sphingobacteriaceae</taxon>
        <taxon>Pedobacter</taxon>
    </lineage>
</organism>
<dbReference type="Pfam" id="PF21598">
    <property type="entry name" value="PvuRts1I-like_N"/>
    <property type="match status" value="1"/>
</dbReference>
<protein>
    <submittedName>
        <fullName evidence="3">Uncharacterized protein DUF559</fullName>
    </submittedName>
</protein>
<feature type="domain" description="Restriction endonuclease PvuRts1 I-like N-terminal" evidence="2">
    <location>
        <begin position="5"/>
        <end position="116"/>
    </location>
</feature>
<evidence type="ECO:0000313" key="4">
    <source>
        <dbReference type="Proteomes" id="UP000295499"/>
    </source>
</evidence>
<name>A0A4R6IBZ9_9SPHI</name>
<comment type="caution">
    <text evidence="3">The sequence shown here is derived from an EMBL/GenBank/DDBJ whole genome shotgun (WGS) entry which is preliminary data.</text>
</comment>
<dbReference type="Gene3D" id="3.40.960.10">
    <property type="entry name" value="VSR Endonuclease"/>
    <property type="match status" value="1"/>
</dbReference>
<evidence type="ECO:0000313" key="3">
    <source>
        <dbReference type="EMBL" id="TDO19354.1"/>
    </source>
</evidence>
<dbReference type="Proteomes" id="UP000295499">
    <property type="component" value="Unassembled WGS sequence"/>
</dbReference>
<reference evidence="3 4" key="1">
    <citation type="submission" date="2019-03" db="EMBL/GenBank/DDBJ databases">
        <title>Genomic Encyclopedia of Archaeal and Bacterial Type Strains, Phase II (KMG-II): from individual species to whole genera.</title>
        <authorList>
            <person name="Goeker M."/>
        </authorList>
    </citation>
    <scope>NUCLEOTIDE SEQUENCE [LARGE SCALE GENOMIC DNA]</scope>
    <source>
        <strain evidence="3 4">DSM 19034</strain>
    </source>
</reference>
<proteinExistence type="predicted"/>
<dbReference type="EMBL" id="SNWM01000007">
    <property type="protein sequence ID" value="TDO19354.1"/>
    <property type="molecule type" value="Genomic_DNA"/>
</dbReference>
<sequence>MNKLQYICRQFYKAEKKPYEHYVVTRIWHLLDDLDVKFVTQQYVRRTNGIALTDMFFPQLMVHVEIDEGHHKRQRIIDATRQQDIISQTGHTILRIDVTRSLQEVNATIDEVVAKLREILSEQTNFLPWDIDQEFNSQTYIKKGYICITDHVAFRTMVEAANCFGNYYKPNSIWTGAARHPAEVNKFLWFPKLYKNGVWNNTISSDESIITEISEDKGKVKISVDKALKDCLMLRIVFARVKGSLGDTLYRFKGEYQIDMLRTNYTNGVVLYRVKTRVKTYAPLIS</sequence>
<gene>
    <name evidence="3" type="ORF">CLV32_4594</name>
</gene>
<accession>A0A4R6IBZ9</accession>
<dbReference type="Pfam" id="PF18491">
    <property type="entry name" value="SRA"/>
    <property type="match status" value="1"/>
</dbReference>
<dbReference type="InterPro" id="IPR040674">
    <property type="entry name" value="PvuRts1I-like_SRA"/>
</dbReference>